<dbReference type="eggNOG" id="COG0451">
    <property type="taxonomic scope" value="Bacteria"/>
</dbReference>
<dbReference type="Pfam" id="PF01370">
    <property type="entry name" value="Epimerase"/>
    <property type="match status" value="1"/>
</dbReference>
<name>H1DGP0_9BACT</name>
<accession>H1DGP0</accession>
<dbReference type="AlphaFoldDB" id="H1DGP0"/>
<dbReference type="PATRIC" id="fig|742817.3.peg.1514"/>
<evidence type="ECO:0000313" key="4">
    <source>
        <dbReference type="Proteomes" id="UP000004892"/>
    </source>
</evidence>
<protein>
    <recommendedName>
        <fullName evidence="2">NAD-dependent epimerase/dehydratase domain-containing protein</fullName>
    </recommendedName>
</protein>
<dbReference type="PANTHER" id="PTHR43000">
    <property type="entry name" value="DTDP-D-GLUCOSE 4,6-DEHYDRATASE-RELATED"/>
    <property type="match status" value="1"/>
</dbReference>
<reference evidence="3 4" key="1">
    <citation type="submission" date="2012-01" db="EMBL/GenBank/DDBJ databases">
        <title>The Genome Sequence of Odoribacter laneus YIT 12061.</title>
        <authorList>
            <consortium name="The Broad Institute Genome Sequencing Platform"/>
            <person name="Earl A."/>
            <person name="Ward D."/>
            <person name="Feldgarden M."/>
            <person name="Gevers D."/>
            <person name="Morotomi M."/>
            <person name="Young S.K."/>
            <person name="Zeng Q."/>
            <person name="Gargeya S."/>
            <person name="Fitzgerald M."/>
            <person name="Haas B."/>
            <person name="Abouelleil A."/>
            <person name="Alvarado L."/>
            <person name="Arachchi H.M."/>
            <person name="Berlin A."/>
            <person name="Chapman S.B."/>
            <person name="Gearin G."/>
            <person name="Goldberg J."/>
            <person name="Griggs A."/>
            <person name="Gujja S."/>
            <person name="Hansen M."/>
            <person name="Heiman D."/>
            <person name="Howarth C."/>
            <person name="Larimer J."/>
            <person name="Lui A."/>
            <person name="MacDonald P.J.P."/>
            <person name="McCowen C."/>
            <person name="Montmayeur A."/>
            <person name="Murphy C."/>
            <person name="Neiman D."/>
            <person name="Pearson M."/>
            <person name="Priest M."/>
            <person name="Roberts A."/>
            <person name="Saif S."/>
            <person name="Shea T."/>
            <person name="Sisk P."/>
            <person name="Stolte C."/>
            <person name="Sykes S."/>
            <person name="Wortman J."/>
            <person name="Nusbaum C."/>
            <person name="Birren B."/>
        </authorList>
    </citation>
    <scope>NUCLEOTIDE SEQUENCE [LARGE SCALE GENOMIC DNA]</scope>
    <source>
        <strain evidence="3 4">YIT 12061</strain>
    </source>
</reference>
<dbReference type="STRING" id="742817.HMPREF9449_01426"/>
<dbReference type="Gene3D" id="3.40.50.720">
    <property type="entry name" value="NAD(P)-binding Rossmann-like Domain"/>
    <property type="match status" value="1"/>
</dbReference>
<dbReference type="GeneID" id="98068999"/>
<dbReference type="InterPro" id="IPR001509">
    <property type="entry name" value="Epimerase_deHydtase"/>
</dbReference>
<dbReference type="HOGENOM" id="CLU_007383_1_7_10"/>
<dbReference type="Proteomes" id="UP000004892">
    <property type="component" value="Unassembled WGS sequence"/>
</dbReference>
<dbReference type="EMBL" id="ADMC01000022">
    <property type="protein sequence ID" value="EHP47573.1"/>
    <property type="molecule type" value="Genomic_DNA"/>
</dbReference>
<keyword evidence="4" id="KW-1185">Reference proteome</keyword>
<dbReference type="CDD" id="cd08946">
    <property type="entry name" value="SDR_e"/>
    <property type="match status" value="1"/>
</dbReference>
<feature type="domain" description="NAD-dependent epimerase/dehydratase" evidence="2">
    <location>
        <begin position="3"/>
        <end position="223"/>
    </location>
</feature>
<sequence>MNILITGATGFVGRHLVRKLKKDFSLHLLVREGSDLTGLEDIPAFCFKEDILALRQYLNKEKIEGIVHLASLYIAQHREEQIKDIILSNVYFGTALLEAASKSEVKWFLNTGTIWQNYESDSPEYCPVNLYAASKQAFIDVARYYTAVSPLRFMTLKLCDTYGPWDTRTKILALFKRIAETGEELAMSPGEQQIDLLHIDDVIAGFRVLIRRLSEEKEQGEEYVLRADRPYSLRELAAVFEHVSGKKLNIIWGGREYRLREVMCPWKRGTVLPDWQPQISLQEGISDLLQHN</sequence>
<proteinExistence type="inferred from homology"/>
<gene>
    <name evidence="3" type="ORF">HMPREF9449_01426</name>
</gene>
<comment type="similarity">
    <text evidence="1">Belongs to the NAD(P)-dependent epimerase/dehydratase family.</text>
</comment>
<dbReference type="SUPFAM" id="SSF51735">
    <property type="entry name" value="NAD(P)-binding Rossmann-fold domains"/>
    <property type="match status" value="1"/>
</dbReference>
<evidence type="ECO:0000259" key="2">
    <source>
        <dbReference type="Pfam" id="PF01370"/>
    </source>
</evidence>
<dbReference type="InterPro" id="IPR036291">
    <property type="entry name" value="NAD(P)-bd_dom_sf"/>
</dbReference>
<evidence type="ECO:0000256" key="1">
    <source>
        <dbReference type="ARBA" id="ARBA00007637"/>
    </source>
</evidence>
<organism evidence="3 4">
    <name type="scientific">Odoribacter laneus YIT 12061</name>
    <dbReference type="NCBI Taxonomy" id="742817"/>
    <lineage>
        <taxon>Bacteria</taxon>
        <taxon>Pseudomonadati</taxon>
        <taxon>Bacteroidota</taxon>
        <taxon>Bacteroidia</taxon>
        <taxon>Bacteroidales</taxon>
        <taxon>Odoribacteraceae</taxon>
        <taxon>Odoribacter</taxon>
    </lineage>
</organism>
<dbReference type="RefSeq" id="WP_009136574.1">
    <property type="nucleotide sequence ID" value="NZ_JH594596.1"/>
</dbReference>
<evidence type="ECO:0000313" key="3">
    <source>
        <dbReference type="EMBL" id="EHP47573.1"/>
    </source>
</evidence>
<comment type="caution">
    <text evidence="3">The sequence shown here is derived from an EMBL/GenBank/DDBJ whole genome shotgun (WGS) entry which is preliminary data.</text>
</comment>